<dbReference type="Proteomes" id="UP000246991">
    <property type="component" value="Unassembled WGS sequence"/>
</dbReference>
<dbReference type="Pfam" id="PF13359">
    <property type="entry name" value="DDE_Tnp_4"/>
    <property type="match status" value="1"/>
</dbReference>
<dbReference type="EMBL" id="PYWC01000059">
    <property type="protein sequence ID" value="PWW74591.1"/>
    <property type="molecule type" value="Genomic_DNA"/>
</dbReference>
<evidence type="ECO:0000259" key="3">
    <source>
        <dbReference type="Pfam" id="PF13359"/>
    </source>
</evidence>
<dbReference type="AlphaFoldDB" id="A0A317SN37"/>
<protein>
    <recommendedName>
        <fullName evidence="3">DDE Tnp4 domain-containing protein</fullName>
    </recommendedName>
</protein>
<proteinExistence type="predicted"/>
<name>A0A317SN37_9PEZI</name>
<evidence type="ECO:0000313" key="5">
    <source>
        <dbReference type="Proteomes" id="UP000246991"/>
    </source>
</evidence>
<evidence type="ECO:0000256" key="2">
    <source>
        <dbReference type="ARBA" id="ARBA00022723"/>
    </source>
</evidence>
<dbReference type="GO" id="GO:0046872">
    <property type="term" value="F:metal ion binding"/>
    <property type="evidence" value="ECO:0007669"/>
    <property type="project" value="UniProtKB-KW"/>
</dbReference>
<accession>A0A317SN37</accession>
<keyword evidence="2" id="KW-0479">Metal-binding</keyword>
<feature type="non-terminal residue" evidence="4">
    <location>
        <position position="169"/>
    </location>
</feature>
<comment type="cofactor">
    <cofactor evidence="1">
        <name>a divalent metal cation</name>
        <dbReference type="ChEBI" id="CHEBI:60240"/>
    </cofactor>
</comment>
<dbReference type="InterPro" id="IPR027806">
    <property type="entry name" value="HARBI1_dom"/>
</dbReference>
<keyword evidence="5" id="KW-1185">Reference proteome</keyword>
<comment type="caution">
    <text evidence="4">The sequence shown here is derived from an EMBL/GenBank/DDBJ whole genome shotgun (WGS) entry which is preliminary data.</text>
</comment>
<organism evidence="4 5">
    <name type="scientific">Tuber magnatum</name>
    <name type="common">white Piedmont truffle</name>
    <dbReference type="NCBI Taxonomy" id="42249"/>
    <lineage>
        <taxon>Eukaryota</taxon>
        <taxon>Fungi</taxon>
        <taxon>Dikarya</taxon>
        <taxon>Ascomycota</taxon>
        <taxon>Pezizomycotina</taxon>
        <taxon>Pezizomycetes</taxon>
        <taxon>Pezizales</taxon>
        <taxon>Tuberaceae</taxon>
        <taxon>Tuber</taxon>
    </lineage>
</organism>
<dbReference type="STRING" id="42249.A0A317SN37"/>
<gene>
    <name evidence="4" type="ORF">C7212DRAFT_145834</name>
</gene>
<dbReference type="OrthoDB" id="5289248at2759"/>
<evidence type="ECO:0000313" key="4">
    <source>
        <dbReference type="EMBL" id="PWW74591.1"/>
    </source>
</evidence>
<sequence length="169" mass="19354">YSGYKKCHSIKFQAIMIPDGIISCLAGPWFGKDRDWKMYIYLGLEKHLREINQGTEPDEHCYLYGNPAYALLHGIVRRYRAIVGLPLNPVIKVMNTHMSSMRVSVEYGFGKTMNLWSFNRFKGSLKSGLLSVTGYFLVAVLFSNIHSCFHRNETCTHLHCNPPLLSSYL</sequence>
<feature type="domain" description="DDE Tnp4" evidence="3">
    <location>
        <begin position="1"/>
        <end position="126"/>
    </location>
</feature>
<reference evidence="4 5" key="1">
    <citation type="submission" date="2018-03" db="EMBL/GenBank/DDBJ databases">
        <title>Genomes of Pezizomycetes fungi and the evolution of truffles.</title>
        <authorList>
            <person name="Murat C."/>
            <person name="Payen T."/>
            <person name="Noel B."/>
            <person name="Kuo A."/>
            <person name="Martin F.M."/>
        </authorList>
    </citation>
    <scope>NUCLEOTIDE SEQUENCE [LARGE SCALE GENOMIC DNA]</scope>
    <source>
        <strain evidence="4">091103-1</strain>
    </source>
</reference>
<feature type="non-terminal residue" evidence="4">
    <location>
        <position position="1"/>
    </location>
</feature>
<evidence type="ECO:0000256" key="1">
    <source>
        <dbReference type="ARBA" id="ARBA00001968"/>
    </source>
</evidence>